<dbReference type="PRINTS" id="PR00299">
    <property type="entry name" value="ACRYSTALLIN"/>
</dbReference>
<dbReference type="Proteomes" id="UP000681722">
    <property type="component" value="Unassembled WGS sequence"/>
</dbReference>
<dbReference type="GO" id="GO:0051082">
    <property type="term" value="F:unfolded protein binding"/>
    <property type="evidence" value="ECO:0007669"/>
    <property type="project" value="TreeGrafter"/>
</dbReference>
<evidence type="ECO:0000259" key="3">
    <source>
        <dbReference type="PROSITE" id="PS01031"/>
    </source>
</evidence>
<dbReference type="GO" id="GO:0005634">
    <property type="term" value="C:nucleus"/>
    <property type="evidence" value="ECO:0007669"/>
    <property type="project" value="TreeGrafter"/>
</dbReference>
<dbReference type="PANTHER" id="PTHR45640">
    <property type="entry name" value="HEAT SHOCK PROTEIN HSP-12.2-RELATED"/>
    <property type="match status" value="1"/>
</dbReference>
<dbReference type="InterPro" id="IPR002068">
    <property type="entry name" value="A-crystallin/Hsp20_dom"/>
</dbReference>
<dbReference type="Pfam" id="PF00011">
    <property type="entry name" value="HSP20"/>
    <property type="match status" value="1"/>
</dbReference>
<dbReference type="GO" id="GO:0005737">
    <property type="term" value="C:cytoplasm"/>
    <property type="evidence" value="ECO:0007669"/>
    <property type="project" value="TreeGrafter"/>
</dbReference>
<dbReference type="EMBL" id="CAJNOQ010003408">
    <property type="protein sequence ID" value="CAF1010975.1"/>
    <property type="molecule type" value="Genomic_DNA"/>
</dbReference>
<dbReference type="Gene3D" id="2.60.40.790">
    <property type="match status" value="1"/>
</dbReference>
<dbReference type="GO" id="GO:0042026">
    <property type="term" value="P:protein refolding"/>
    <property type="evidence" value="ECO:0007669"/>
    <property type="project" value="TreeGrafter"/>
</dbReference>
<keyword evidence="6" id="KW-1185">Reference proteome</keyword>
<dbReference type="GO" id="GO:0009408">
    <property type="term" value="P:response to heat"/>
    <property type="evidence" value="ECO:0007669"/>
    <property type="project" value="TreeGrafter"/>
</dbReference>
<sequence>MALRLSFPRIVLLLIKNRRITSVLPPIRYYNRNPVEVLFGAASNVFRNFEKELDRAQRQFNGLSNRSEFGSNSRNLARVMQYPNERPAQSDMIVTESDGTRKFLISFDMHDFEPEEVKIITENGVLTITAKKEKKDKGAYSLREFSQSYSLPAELNIEDLKSTFSEDGILSIEALLPKTTPKDRTIKIEHKK</sequence>
<evidence type="ECO:0000256" key="2">
    <source>
        <dbReference type="RuleBase" id="RU003616"/>
    </source>
</evidence>
<feature type="domain" description="SHSP" evidence="3">
    <location>
        <begin position="83"/>
        <end position="191"/>
    </location>
</feature>
<gene>
    <name evidence="4" type="ORF">GPM918_LOCUS14264</name>
    <name evidence="5" type="ORF">SRO942_LOCUS14261</name>
</gene>
<evidence type="ECO:0000256" key="1">
    <source>
        <dbReference type="PROSITE-ProRule" id="PRU00285"/>
    </source>
</evidence>
<evidence type="ECO:0000313" key="5">
    <source>
        <dbReference type="EMBL" id="CAF3782203.1"/>
    </source>
</evidence>
<accession>A0A814HHM9</accession>
<dbReference type="InterPro" id="IPR001436">
    <property type="entry name" value="Alpha-crystallin/sHSP_animal"/>
</dbReference>
<organism evidence="4 6">
    <name type="scientific">Didymodactylos carnosus</name>
    <dbReference type="NCBI Taxonomy" id="1234261"/>
    <lineage>
        <taxon>Eukaryota</taxon>
        <taxon>Metazoa</taxon>
        <taxon>Spiralia</taxon>
        <taxon>Gnathifera</taxon>
        <taxon>Rotifera</taxon>
        <taxon>Eurotatoria</taxon>
        <taxon>Bdelloidea</taxon>
        <taxon>Philodinida</taxon>
        <taxon>Philodinidae</taxon>
        <taxon>Didymodactylos</taxon>
    </lineage>
</organism>
<dbReference type="Proteomes" id="UP000663829">
    <property type="component" value="Unassembled WGS sequence"/>
</dbReference>
<comment type="caution">
    <text evidence="4">The sequence shown here is derived from an EMBL/GenBank/DDBJ whole genome shotgun (WGS) entry which is preliminary data.</text>
</comment>
<dbReference type="InterPro" id="IPR008978">
    <property type="entry name" value="HSP20-like_chaperone"/>
</dbReference>
<dbReference type="PROSITE" id="PS01031">
    <property type="entry name" value="SHSP"/>
    <property type="match status" value="1"/>
</dbReference>
<dbReference type="PANTHER" id="PTHR45640:SF26">
    <property type="entry name" value="RE23625P"/>
    <property type="match status" value="1"/>
</dbReference>
<dbReference type="EMBL" id="CAJOBC010003407">
    <property type="protein sequence ID" value="CAF3782203.1"/>
    <property type="molecule type" value="Genomic_DNA"/>
</dbReference>
<dbReference type="AlphaFoldDB" id="A0A814HHM9"/>
<dbReference type="CDD" id="cd06526">
    <property type="entry name" value="metazoan_ACD"/>
    <property type="match status" value="1"/>
</dbReference>
<name>A0A814HHM9_9BILA</name>
<reference evidence="4" key="1">
    <citation type="submission" date="2021-02" db="EMBL/GenBank/DDBJ databases">
        <authorList>
            <person name="Nowell W R."/>
        </authorList>
    </citation>
    <scope>NUCLEOTIDE SEQUENCE</scope>
</reference>
<proteinExistence type="inferred from homology"/>
<evidence type="ECO:0000313" key="4">
    <source>
        <dbReference type="EMBL" id="CAF1010975.1"/>
    </source>
</evidence>
<protein>
    <recommendedName>
        <fullName evidence="3">SHSP domain-containing protein</fullName>
    </recommendedName>
</protein>
<dbReference type="OrthoDB" id="10060792at2759"/>
<evidence type="ECO:0000313" key="6">
    <source>
        <dbReference type="Proteomes" id="UP000663829"/>
    </source>
</evidence>
<comment type="similarity">
    <text evidence="1 2">Belongs to the small heat shock protein (HSP20) family.</text>
</comment>
<dbReference type="SUPFAM" id="SSF49764">
    <property type="entry name" value="HSP20-like chaperones"/>
    <property type="match status" value="1"/>
</dbReference>